<name>A0A1U7J599_9CYAN</name>
<keyword evidence="3" id="KW-1185">Reference proteome</keyword>
<feature type="transmembrane region" description="Helical" evidence="1">
    <location>
        <begin position="87"/>
        <end position="109"/>
    </location>
</feature>
<dbReference type="STRING" id="549789.NIES30_12755"/>
<accession>A0A1U7J599</accession>
<keyword evidence="1" id="KW-0812">Transmembrane</keyword>
<dbReference type="Proteomes" id="UP000185557">
    <property type="component" value="Unassembled WGS sequence"/>
</dbReference>
<feature type="transmembrane region" description="Helical" evidence="1">
    <location>
        <begin position="48"/>
        <end position="75"/>
    </location>
</feature>
<proteinExistence type="predicted"/>
<protein>
    <recommendedName>
        <fullName evidence="4">DUF4079 domain-containing protein</fullName>
    </recommendedName>
</protein>
<dbReference type="EMBL" id="MRCG01000008">
    <property type="protein sequence ID" value="OKH47831.1"/>
    <property type="molecule type" value="Genomic_DNA"/>
</dbReference>
<evidence type="ECO:0000313" key="3">
    <source>
        <dbReference type="Proteomes" id="UP000185557"/>
    </source>
</evidence>
<sequence length="145" mass="15609">MNLPSFLWLWRIAAWSMGLTLTAYFLLAVTGGVLFYTRSNDQERSSWLRPLHIVLGTGAVSLVLVLLAIGVVGTLGEYGRLGHSVHLLFGLTVVGLVLASAWSASRIAVERPWARSLHVTLNSALGVALAAAGLSGWQVVQKYLP</sequence>
<dbReference type="InterPro" id="IPR025067">
    <property type="entry name" value="DUF4079"/>
</dbReference>
<evidence type="ECO:0008006" key="4">
    <source>
        <dbReference type="Google" id="ProtNLM"/>
    </source>
</evidence>
<dbReference type="OrthoDB" id="465212at2"/>
<comment type="caution">
    <text evidence="2">The sequence shown here is derived from an EMBL/GenBank/DDBJ whole genome shotgun (WGS) entry which is preliminary data.</text>
</comment>
<dbReference type="RefSeq" id="WP_073608790.1">
    <property type="nucleotide sequence ID" value="NZ_MRCG01000008.1"/>
</dbReference>
<gene>
    <name evidence="2" type="ORF">NIES30_12755</name>
</gene>
<reference evidence="2 3" key="1">
    <citation type="submission" date="2016-11" db="EMBL/GenBank/DDBJ databases">
        <title>Draft Genome Sequences of Nine Cyanobacterial Strains from Diverse Habitats.</title>
        <authorList>
            <person name="Zhu T."/>
            <person name="Hou S."/>
            <person name="Lu X."/>
            <person name="Hess W.R."/>
        </authorList>
    </citation>
    <scope>NUCLEOTIDE SEQUENCE [LARGE SCALE GENOMIC DNA]</scope>
    <source>
        <strain evidence="2 3">NIES-30</strain>
    </source>
</reference>
<evidence type="ECO:0000256" key="1">
    <source>
        <dbReference type="SAM" id="Phobius"/>
    </source>
</evidence>
<dbReference type="AlphaFoldDB" id="A0A1U7J599"/>
<keyword evidence="1" id="KW-0472">Membrane</keyword>
<keyword evidence="1" id="KW-1133">Transmembrane helix</keyword>
<organism evidence="2 3">
    <name type="scientific">Phormidium tenue NIES-30</name>
    <dbReference type="NCBI Taxonomy" id="549789"/>
    <lineage>
        <taxon>Bacteria</taxon>
        <taxon>Bacillati</taxon>
        <taxon>Cyanobacteriota</taxon>
        <taxon>Cyanophyceae</taxon>
        <taxon>Oscillatoriophycideae</taxon>
        <taxon>Oscillatoriales</taxon>
        <taxon>Oscillatoriaceae</taxon>
        <taxon>Phormidium</taxon>
    </lineage>
</organism>
<feature type="transmembrane region" description="Helical" evidence="1">
    <location>
        <begin position="121"/>
        <end position="140"/>
    </location>
</feature>
<dbReference type="Pfam" id="PF13301">
    <property type="entry name" value="DUF4079"/>
    <property type="match status" value="1"/>
</dbReference>
<feature type="transmembrane region" description="Helical" evidence="1">
    <location>
        <begin position="12"/>
        <end position="36"/>
    </location>
</feature>
<evidence type="ECO:0000313" key="2">
    <source>
        <dbReference type="EMBL" id="OKH47831.1"/>
    </source>
</evidence>